<dbReference type="Proteomes" id="UP001597368">
    <property type="component" value="Unassembled WGS sequence"/>
</dbReference>
<gene>
    <name evidence="3" type="ORF">ACFSKW_05585</name>
</gene>
<evidence type="ECO:0000313" key="3">
    <source>
        <dbReference type="EMBL" id="MFD1930946.1"/>
    </source>
</evidence>
<evidence type="ECO:0000256" key="1">
    <source>
        <dbReference type="SAM" id="MobiDB-lite"/>
    </source>
</evidence>
<reference evidence="4" key="1">
    <citation type="journal article" date="2019" name="Int. J. Syst. Evol. Microbiol.">
        <title>The Global Catalogue of Microorganisms (GCM) 10K type strain sequencing project: providing services to taxonomists for standard genome sequencing and annotation.</title>
        <authorList>
            <consortium name="The Broad Institute Genomics Platform"/>
            <consortium name="The Broad Institute Genome Sequencing Center for Infectious Disease"/>
            <person name="Wu L."/>
            <person name="Ma J."/>
        </authorList>
    </citation>
    <scope>NUCLEOTIDE SEQUENCE [LARGE SCALE GENOMIC DNA]</scope>
    <source>
        <strain evidence="4">ICMP 6774ER</strain>
    </source>
</reference>
<sequence length="59" mass="6353">MTDWEYYHRTQRLPVLPWFLAGLVAVTVLSWALAVASSRSAGKGGPGRSARPGPPQSTT</sequence>
<keyword evidence="4" id="KW-1185">Reference proteome</keyword>
<feature type="region of interest" description="Disordered" evidence="1">
    <location>
        <begin position="37"/>
        <end position="59"/>
    </location>
</feature>
<name>A0ABW4SN78_9ACTN</name>
<proteinExistence type="predicted"/>
<dbReference type="EMBL" id="JBHUFV010000007">
    <property type="protein sequence ID" value="MFD1930946.1"/>
    <property type="molecule type" value="Genomic_DNA"/>
</dbReference>
<keyword evidence="2" id="KW-1133">Transmembrane helix</keyword>
<protein>
    <submittedName>
        <fullName evidence="3">Uncharacterized protein</fullName>
    </submittedName>
</protein>
<evidence type="ECO:0000256" key="2">
    <source>
        <dbReference type="SAM" id="Phobius"/>
    </source>
</evidence>
<dbReference type="RefSeq" id="WP_379569833.1">
    <property type="nucleotide sequence ID" value="NZ_JBHUFV010000007.1"/>
</dbReference>
<keyword evidence="2" id="KW-0812">Transmembrane</keyword>
<feature type="transmembrane region" description="Helical" evidence="2">
    <location>
        <begin position="15"/>
        <end position="36"/>
    </location>
</feature>
<comment type="caution">
    <text evidence="3">The sequence shown here is derived from an EMBL/GenBank/DDBJ whole genome shotgun (WGS) entry which is preliminary data.</text>
</comment>
<keyword evidence="2" id="KW-0472">Membrane</keyword>
<organism evidence="3 4">
    <name type="scientific">Nonomuraea mangrovi</name>
    <dbReference type="NCBI Taxonomy" id="2316207"/>
    <lineage>
        <taxon>Bacteria</taxon>
        <taxon>Bacillati</taxon>
        <taxon>Actinomycetota</taxon>
        <taxon>Actinomycetes</taxon>
        <taxon>Streptosporangiales</taxon>
        <taxon>Streptosporangiaceae</taxon>
        <taxon>Nonomuraea</taxon>
    </lineage>
</organism>
<accession>A0ABW4SN78</accession>
<evidence type="ECO:0000313" key="4">
    <source>
        <dbReference type="Proteomes" id="UP001597368"/>
    </source>
</evidence>